<proteinExistence type="predicted"/>
<dbReference type="AlphaFoldDB" id="A0A8J5SM78"/>
<dbReference type="EMBL" id="JAAALK010000283">
    <property type="protein sequence ID" value="KAG8076700.1"/>
    <property type="molecule type" value="Genomic_DNA"/>
</dbReference>
<protein>
    <submittedName>
        <fullName evidence="1">Uncharacterized protein</fullName>
    </submittedName>
</protein>
<keyword evidence="2" id="KW-1185">Reference proteome</keyword>
<reference evidence="1" key="1">
    <citation type="journal article" date="2021" name="bioRxiv">
        <title>Whole Genome Assembly and Annotation of Northern Wild Rice, Zizania palustris L., Supports a Whole Genome Duplication in the Zizania Genus.</title>
        <authorList>
            <person name="Haas M."/>
            <person name="Kono T."/>
            <person name="Macchietto M."/>
            <person name="Millas R."/>
            <person name="McGilp L."/>
            <person name="Shao M."/>
            <person name="Duquette J."/>
            <person name="Hirsch C.N."/>
            <person name="Kimball J."/>
        </authorList>
    </citation>
    <scope>NUCLEOTIDE SEQUENCE</scope>
    <source>
        <tissue evidence="1">Fresh leaf tissue</tissue>
    </source>
</reference>
<evidence type="ECO:0000313" key="2">
    <source>
        <dbReference type="Proteomes" id="UP000729402"/>
    </source>
</evidence>
<sequence>MKLLNGRTLVMKRIGLRGTMIALAAEWLWQMELAWSVGLDRVVRTLWRTSLRHPEKLEAEARRLSSGLAEASDEQLYLVSFSYGSVTT</sequence>
<comment type="caution">
    <text evidence="1">The sequence shown here is derived from an EMBL/GenBank/DDBJ whole genome shotgun (WGS) entry which is preliminary data.</text>
</comment>
<dbReference type="Proteomes" id="UP000729402">
    <property type="component" value="Unassembled WGS sequence"/>
</dbReference>
<accession>A0A8J5SM78</accession>
<reference evidence="1" key="2">
    <citation type="submission" date="2021-02" db="EMBL/GenBank/DDBJ databases">
        <authorList>
            <person name="Kimball J.A."/>
            <person name="Haas M.W."/>
            <person name="Macchietto M."/>
            <person name="Kono T."/>
            <person name="Duquette J."/>
            <person name="Shao M."/>
        </authorList>
    </citation>
    <scope>NUCLEOTIDE SEQUENCE</scope>
    <source>
        <tissue evidence="1">Fresh leaf tissue</tissue>
    </source>
</reference>
<organism evidence="1 2">
    <name type="scientific">Zizania palustris</name>
    <name type="common">Northern wild rice</name>
    <dbReference type="NCBI Taxonomy" id="103762"/>
    <lineage>
        <taxon>Eukaryota</taxon>
        <taxon>Viridiplantae</taxon>
        <taxon>Streptophyta</taxon>
        <taxon>Embryophyta</taxon>
        <taxon>Tracheophyta</taxon>
        <taxon>Spermatophyta</taxon>
        <taxon>Magnoliopsida</taxon>
        <taxon>Liliopsida</taxon>
        <taxon>Poales</taxon>
        <taxon>Poaceae</taxon>
        <taxon>BOP clade</taxon>
        <taxon>Oryzoideae</taxon>
        <taxon>Oryzeae</taxon>
        <taxon>Zizaniinae</taxon>
        <taxon>Zizania</taxon>
    </lineage>
</organism>
<evidence type="ECO:0000313" key="1">
    <source>
        <dbReference type="EMBL" id="KAG8076700.1"/>
    </source>
</evidence>
<gene>
    <name evidence="1" type="ORF">GUJ93_ZPchr0006g40956</name>
</gene>
<name>A0A8J5SM78_ZIZPA</name>